<accession>A0A0F6MQ01</accession>
<evidence type="ECO:0000313" key="1">
    <source>
        <dbReference type="EMBL" id="EMB23322.1"/>
    </source>
</evidence>
<proteinExistence type="predicted"/>
<protein>
    <submittedName>
        <fullName evidence="1">Uncharacterized protein</fullName>
    </submittedName>
</protein>
<dbReference type="RefSeq" id="WP_002690727.1">
    <property type="nucleotide sequence ID" value="NZ_CM001797.1"/>
</dbReference>
<gene>
    <name evidence="1" type="ORF">HMPREF9723_00460</name>
</gene>
<dbReference type="PATRIC" id="fig|999434.4.peg.481"/>
<dbReference type="AlphaFoldDB" id="A0A0F6MQ01"/>
<dbReference type="HOGENOM" id="CLU_1712464_0_0_12"/>
<dbReference type="Proteomes" id="UP000011701">
    <property type="component" value="Chromosome"/>
</dbReference>
<name>A0A0F6MQ01_TREDN</name>
<comment type="caution">
    <text evidence="1">The sequence shown here is derived from an EMBL/GenBank/DDBJ whole genome shotgun (WGS) entry which is preliminary data.</text>
</comment>
<dbReference type="EMBL" id="AGDY01000004">
    <property type="protein sequence ID" value="EMB23322.1"/>
    <property type="molecule type" value="Genomic_DNA"/>
</dbReference>
<reference evidence="1" key="1">
    <citation type="submission" date="2012-01" db="EMBL/GenBank/DDBJ databases">
        <title>The Genome Sequence of Treponema denticola OTK.</title>
        <authorList>
            <consortium name="The Broad Institute Genome Sequencing Platform"/>
            <person name="Earl A."/>
            <person name="Ward D."/>
            <person name="Feldgarden M."/>
            <person name="Gevers D."/>
            <person name="Blanton J.M."/>
            <person name="Fenno C.J."/>
            <person name="Baranova O.V."/>
            <person name="Mathney J."/>
            <person name="Dewhirst F.E."/>
            <person name="Izard J."/>
            <person name="Young S.K."/>
            <person name="Zeng Q."/>
            <person name="Gargeya S."/>
            <person name="Fitzgerald M."/>
            <person name="Haas B."/>
            <person name="Abouelleil A."/>
            <person name="Alvarado L."/>
            <person name="Arachchi H.M."/>
            <person name="Berlin A."/>
            <person name="Chapman S.B."/>
            <person name="Gearin G."/>
            <person name="Goldberg J."/>
            <person name="Griggs A."/>
            <person name="Gujja S."/>
            <person name="Hansen M."/>
            <person name="Heiman D."/>
            <person name="Howarth C."/>
            <person name="Larimer J."/>
            <person name="Lui A."/>
            <person name="MacDonald P.J.P."/>
            <person name="McCowen C."/>
            <person name="Montmayeur A."/>
            <person name="Murphy C."/>
            <person name="Neiman D."/>
            <person name="Pearson M."/>
            <person name="Priest M."/>
            <person name="Roberts A."/>
            <person name="Saif S."/>
            <person name="Shea T."/>
            <person name="Sisk P."/>
            <person name="Stolte C."/>
            <person name="Sykes S."/>
            <person name="Wortman J."/>
            <person name="Nusbaum C."/>
            <person name="Birren B."/>
        </authorList>
    </citation>
    <scope>NUCLEOTIDE SEQUENCE [LARGE SCALE GENOMIC DNA]</scope>
    <source>
        <strain evidence="1">OTK</strain>
    </source>
</reference>
<organism evidence="1">
    <name type="scientific">Treponema denticola OTK</name>
    <dbReference type="NCBI Taxonomy" id="999434"/>
    <lineage>
        <taxon>Bacteria</taxon>
        <taxon>Pseudomonadati</taxon>
        <taxon>Spirochaetota</taxon>
        <taxon>Spirochaetia</taxon>
        <taxon>Spirochaetales</taxon>
        <taxon>Treponemataceae</taxon>
        <taxon>Treponema</taxon>
    </lineage>
</organism>
<sequence>MSDFEGDVLLIETSDGGDVVIEDGLIKPCKDFSTAVYLSLFGGNKADDGKVKNSRTWWGNVLEDLSEDEKMVSRFQAVVLGMPLSVKNMREAERAASLDLNWFIEKKIADEIKTSGRIKERNIFLLSVEIKKEGKTLYGEEFALLWQGGLNGI</sequence>